<dbReference type="UniPathway" id="UPA00060">
    <property type="reaction ID" value="UER00138"/>
</dbReference>
<reference evidence="4 5" key="1">
    <citation type="submission" date="2017-06" db="EMBL/GenBank/DDBJ databases">
        <authorList>
            <person name="Kim H.J."/>
            <person name="Triplett B.A."/>
        </authorList>
    </citation>
    <scope>NUCLEOTIDE SEQUENCE [LARGE SCALE GENOMIC DNA]</scope>
    <source>
        <strain evidence="4 5">U15</strain>
    </source>
</reference>
<protein>
    <recommendedName>
        <fullName evidence="2">hydroxymethylpyrimidine kinase</fullName>
        <ecNumber evidence="2">2.7.1.49</ecNumber>
    </recommendedName>
</protein>
<evidence type="ECO:0000313" key="4">
    <source>
        <dbReference type="EMBL" id="SNT26217.1"/>
    </source>
</evidence>
<dbReference type="InterPro" id="IPR029056">
    <property type="entry name" value="Ribokinase-like"/>
</dbReference>
<dbReference type="EMBL" id="FZOT01000020">
    <property type="protein sequence ID" value="SNT26217.1"/>
    <property type="molecule type" value="Genomic_DNA"/>
</dbReference>
<dbReference type="GO" id="GO:0009229">
    <property type="term" value="P:thiamine diphosphate biosynthetic process"/>
    <property type="evidence" value="ECO:0007669"/>
    <property type="project" value="UniProtKB-UniPathway"/>
</dbReference>
<dbReference type="GO" id="GO:0009228">
    <property type="term" value="P:thiamine biosynthetic process"/>
    <property type="evidence" value="ECO:0007669"/>
    <property type="project" value="InterPro"/>
</dbReference>
<keyword evidence="4" id="KW-0418">Kinase</keyword>
<dbReference type="Proteomes" id="UP000198284">
    <property type="component" value="Unassembled WGS sequence"/>
</dbReference>
<sequence>MNRPNVLILAGSDPSGGAGMQADIQAVMALGAHPLSVITVLTAQDNDRVHAVMPVPADMVAQQAQALASKMEIAAVKLGIIGNRANGEAIAALIRRLRQRRPDLPVVLDPVLASGHGNALAIEDPVGIIRPLLPLASVVLPNLPEAARLCPGADSIQRQAALLLEQCPNVLVKGGHGEGDVIVNRWFSAQGEQVWQWPRLPGGFHGTGCTLASALAALLARGIAMREALERAQAYCEQTLLSSYAIAEGQRIPNRWATMEKTT</sequence>
<name>A0A239L6J6_9BURK</name>
<dbReference type="Gene3D" id="3.40.1190.20">
    <property type="match status" value="1"/>
</dbReference>
<gene>
    <name evidence="4" type="ORF">SAMN06265795_12011</name>
</gene>
<dbReference type="PANTHER" id="PTHR20858">
    <property type="entry name" value="PHOSPHOMETHYLPYRIMIDINE KINASE"/>
    <property type="match status" value="1"/>
</dbReference>
<dbReference type="RefSeq" id="WP_089401288.1">
    <property type="nucleotide sequence ID" value="NZ_FZOT01000020.1"/>
</dbReference>
<keyword evidence="4" id="KW-0808">Transferase</keyword>
<evidence type="ECO:0000256" key="1">
    <source>
        <dbReference type="ARBA" id="ARBA00004948"/>
    </source>
</evidence>
<dbReference type="GO" id="GO:0008972">
    <property type="term" value="F:phosphomethylpyrimidine kinase activity"/>
    <property type="evidence" value="ECO:0007669"/>
    <property type="project" value="InterPro"/>
</dbReference>
<dbReference type="PANTHER" id="PTHR20858:SF17">
    <property type="entry name" value="HYDROXYMETHYLPYRIMIDINE_PHOSPHOMETHYLPYRIMIDINE KINASE THI20-RELATED"/>
    <property type="match status" value="1"/>
</dbReference>
<feature type="domain" description="Pyridoxamine kinase/Phosphomethylpyrimidine kinase" evidence="3">
    <location>
        <begin position="13"/>
        <end position="250"/>
    </location>
</feature>
<dbReference type="Pfam" id="PF08543">
    <property type="entry name" value="Phos_pyr_kin"/>
    <property type="match status" value="1"/>
</dbReference>
<dbReference type="GO" id="GO:0008902">
    <property type="term" value="F:hydroxymethylpyrimidine kinase activity"/>
    <property type="evidence" value="ECO:0007669"/>
    <property type="project" value="UniProtKB-EC"/>
</dbReference>
<dbReference type="SUPFAM" id="SSF53613">
    <property type="entry name" value="Ribokinase-like"/>
    <property type="match status" value="1"/>
</dbReference>
<comment type="pathway">
    <text evidence="1">Cofactor biosynthesis; thiamine diphosphate biosynthesis.</text>
</comment>
<accession>A0A239L6J6</accession>
<evidence type="ECO:0000256" key="2">
    <source>
        <dbReference type="ARBA" id="ARBA00012135"/>
    </source>
</evidence>
<dbReference type="InterPro" id="IPR004399">
    <property type="entry name" value="HMP/HMP-P_kinase_dom"/>
</dbReference>
<dbReference type="CDD" id="cd01169">
    <property type="entry name" value="HMPP_kinase"/>
    <property type="match status" value="1"/>
</dbReference>
<dbReference type="InterPro" id="IPR013749">
    <property type="entry name" value="PM/HMP-P_kinase-1"/>
</dbReference>
<dbReference type="GO" id="GO:0005829">
    <property type="term" value="C:cytosol"/>
    <property type="evidence" value="ECO:0007669"/>
    <property type="project" value="TreeGrafter"/>
</dbReference>
<proteinExistence type="predicted"/>
<evidence type="ECO:0000259" key="3">
    <source>
        <dbReference type="Pfam" id="PF08543"/>
    </source>
</evidence>
<organism evidence="4 5">
    <name type="scientific">Noviherbaspirillum humi</name>
    <dbReference type="NCBI Taxonomy" id="1688639"/>
    <lineage>
        <taxon>Bacteria</taxon>
        <taxon>Pseudomonadati</taxon>
        <taxon>Pseudomonadota</taxon>
        <taxon>Betaproteobacteria</taxon>
        <taxon>Burkholderiales</taxon>
        <taxon>Oxalobacteraceae</taxon>
        <taxon>Noviherbaspirillum</taxon>
    </lineage>
</organism>
<evidence type="ECO:0000313" key="5">
    <source>
        <dbReference type="Proteomes" id="UP000198284"/>
    </source>
</evidence>
<dbReference type="EC" id="2.7.1.49" evidence="2"/>
<dbReference type="AlphaFoldDB" id="A0A239L6J6"/>
<dbReference type="OrthoDB" id="9810880at2"/>
<keyword evidence="5" id="KW-1185">Reference proteome</keyword>